<name>A0A9P0QEA5_ACAOB</name>
<dbReference type="EMBL" id="CAKOFQ010009486">
    <property type="protein sequence ID" value="CAH2017847.1"/>
    <property type="molecule type" value="Genomic_DNA"/>
</dbReference>
<evidence type="ECO:0000313" key="1">
    <source>
        <dbReference type="EMBL" id="CAH2017658.1"/>
    </source>
</evidence>
<evidence type="ECO:0000313" key="11">
    <source>
        <dbReference type="EMBL" id="CAH2021325.1"/>
    </source>
</evidence>
<dbReference type="EMBL" id="CAKOFQ010011124">
    <property type="protein sequence ID" value="CAH2020511.1"/>
    <property type="molecule type" value="Genomic_DNA"/>
</dbReference>
<accession>A0A9P0QEA5</accession>
<evidence type="ECO:0000313" key="3">
    <source>
        <dbReference type="EMBL" id="CAH2018481.1"/>
    </source>
</evidence>
<evidence type="ECO:0000313" key="5">
    <source>
        <dbReference type="EMBL" id="CAH2018817.1"/>
    </source>
</evidence>
<evidence type="ECO:0000313" key="6">
    <source>
        <dbReference type="EMBL" id="CAH2019471.1"/>
    </source>
</evidence>
<sequence length="38" mass="4304">MPRQLTRPRTTRLLVGKIWETVSASEPDRPIWASAVAL</sequence>
<dbReference type="EMBL" id="CAKOFQ010012424">
    <property type="protein sequence ID" value="CAH2021516.1"/>
    <property type="molecule type" value="Genomic_DNA"/>
</dbReference>
<dbReference type="Proteomes" id="UP001152888">
    <property type="component" value="Unassembled WGS sequence"/>
</dbReference>
<protein>
    <submittedName>
        <fullName evidence="3">Uncharacterized protein</fullName>
    </submittedName>
</protein>
<evidence type="ECO:0000313" key="7">
    <source>
        <dbReference type="EMBL" id="CAH2020511.1"/>
    </source>
</evidence>
<dbReference type="EMBL" id="CAKOFQ010009781">
    <property type="protein sequence ID" value="CAH2018505.1"/>
    <property type="molecule type" value="Genomic_DNA"/>
</dbReference>
<evidence type="ECO:0000313" key="2">
    <source>
        <dbReference type="EMBL" id="CAH2017847.1"/>
    </source>
</evidence>
<dbReference type="EMBL" id="CAKOFQ010011432">
    <property type="protein sequence ID" value="CAH2020738.1"/>
    <property type="molecule type" value="Genomic_DNA"/>
</dbReference>
<dbReference type="AlphaFoldDB" id="A0A9P0QEA5"/>
<proteinExistence type="predicted"/>
<dbReference type="EMBL" id="CAKOFQ010011730">
    <property type="protein sequence ID" value="CAH2021004.1"/>
    <property type="molecule type" value="Genomic_DNA"/>
</dbReference>
<evidence type="ECO:0000313" key="13">
    <source>
        <dbReference type="Proteomes" id="UP001152888"/>
    </source>
</evidence>
<dbReference type="EMBL" id="CAKOFQ010009770">
    <property type="protein sequence ID" value="CAH2018481.1"/>
    <property type="molecule type" value="Genomic_DNA"/>
</dbReference>
<dbReference type="EMBL" id="CAKOFQ010011927">
    <property type="protein sequence ID" value="CAH2021193.1"/>
    <property type="molecule type" value="Genomic_DNA"/>
</dbReference>
<dbReference type="EMBL" id="CAKOFQ010009963">
    <property type="protein sequence ID" value="CAH2018817.1"/>
    <property type="molecule type" value="Genomic_DNA"/>
</dbReference>
<evidence type="ECO:0000313" key="8">
    <source>
        <dbReference type="EMBL" id="CAH2020738.1"/>
    </source>
</evidence>
<dbReference type="EMBL" id="CAKOFQ010009380">
    <property type="protein sequence ID" value="CAH2017658.1"/>
    <property type="molecule type" value="Genomic_DNA"/>
</dbReference>
<reference evidence="3" key="1">
    <citation type="submission" date="2022-03" db="EMBL/GenBank/DDBJ databases">
        <authorList>
            <person name="Sayadi A."/>
        </authorList>
    </citation>
    <scope>NUCLEOTIDE SEQUENCE</scope>
</reference>
<dbReference type="EMBL" id="CAKOFQ010010277">
    <property type="protein sequence ID" value="CAH2019471.1"/>
    <property type="molecule type" value="Genomic_DNA"/>
</dbReference>
<gene>
    <name evidence="1" type="ORF">ACAOBT_LOCUS36146</name>
    <name evidence="2" type="ORF">ACAOBT_LOCUS36269</name>
    <name evidence="3" type="ORF">ACAOBT_LOCUS36634</name>
    <name evidence="4" type="ORF">ACAOBT_LOCUS36650</name>
    <name evidence="5" type="ORF">ACAOBT_LOCUS36859</name>
    <name evidence="6" type="ORF">ACAOBT_LOCUS37173</name>
    <name evidence="7" type="ORF">ACAOBT_LOCUS37900</name>
    <name evidence="8" type="ORF">ACAOBT_LOCUS38069</name>
    <name evidence="9" type="ORF">ACAOBT_LOCUS38238</name>
    <name evidence="10" type="ORF">ACAOBT_LOCUS38371</name>
    <name evidence="11" type="ORF">ACAOBT_LOCUS38468</name>
    <name evidence="12" type="ORF">ACAOBT_LOCUS38592</name>
</gene>
<dbReference type="EMBL" id="CAKOFQ010012115">
    <property type="protein sequence ID" value="CAH2021325.1"/>
    <property type="molecule type" value="Genomic_DNA"/>
</dbReference>
<evidence type="ECO:0000313" key="9">
    <source>
        <dbReference type="EMBL" id="CAH2021004.1"/>
    </source>
</evidence>
<evidence type="ECO:0000313" key="10">
    <source>
        <dbReference type="EMBL" id="CAH2021193.1"/>
    </source>
</evidence>
<keyword evidence="13" id="KW-1185">Reference proteome</keyword>
<evidence type="ECO:0000313" key="4">
    <source>
        <dbReference type="EMBL" id="CAH2018505.1"/>
    </source>
</evidence>
<evidence type="ECO:0000313" key="12">
    <source>
        <dbReference type="EMBL" id="CAH2021516.1"/>
    </source>
</evidence>
<organism evidence="3 13">
    <name type="scientific">Acanthoscelides obtectus</name>
    <name type="common">Bean weevil</name>
    <name type="synonym">Bruchus obtectus</name>
    <dbReference type="NCBI Taxonomy" id="200917"/>
    <lineage>
        <taxon>Eukaryota</taxon>
        <taxon>Metazoa</taxon>
        <taxon>Ecdysozoa</taxon>
        <taxon>Arthropoda</taxon>
        <taxon>Hexapoda</taxon>
        <taxon>Insecta</taxon>
        <taxon>Pterygota</taxon>
        <taxon>Neoptera</taxon>
        <taxon>Endopterygota</taxon>
        <taxon>Coleoptera</taxon>
        <taxon>Polyphaga</taxon>
        <taxon>Cucujiformia</taxon>
        <taxon>Chrysomeloidea</taxon>
        <taxon>Chrysomelidae</taxon>
        <taxon>Bruchinae</taxon>
        <taxon>Bruchini</taxon>
        <taxon>Acanthoscelides</taxon>
    </lineage>
</organism>
<comment type="caution">
    <text evidence="3">The sequence shown here is derived from an EMBL/GenBank/DDBJ whole genome shotgun (WGS) entry which is preliminary data.</text>
</comment>